<comment type="caution">
    <text evidence="1">The sequence shown here is derived from an EMBL/GenBank/DDBJ whole genome shotgun (WGS) entry which is preliminary data.</text>
</comment>
<dbReference type="InterPro" id="IPR037497">
    <property type="entry name" value="PGR5"/>
</dbReference>
<name>A0A2T1M0I6_9CHRO</name>
<accession>A0A2T1M0I6</accession>
<dbReference type="RefSeq" id="WP_106456149.1">
    <property type="nucleotide sequence ID" value="NZ_PXOH01000005.1"/>
</dbReference>
<proteinExistence type="predicted"/>
<dbReference type="AlphaFoldDB" id="A0A2T1M0I6"/>
<evidence type="ECO:0000313" key="1">
    <source>
        <dbReference type="EMBL" id="PSF38184.1"/>
    </source>
</evidence>
<evidence type="ECO:0000313" key="2">
    <source>
        <dbReference type="Proteomes" id="UP000239001"/>
    </source>
</evidence>
<sequence>MFAPLIVLVRNYLGKAKFNQLRGKAIALHAQTITNFCNRVGIANNVRQNLIRRAKDNGKRLGLLA</sequence>
<gene>
    <name evidence="1" type="ORF">C7H19_06845</name>
</gene>
<dbReference type="GO" id="GO:0009644">
    <property type="term" value="P:response to high light intensity"/>
    <property type="evidence" value="ECO:0007669"/>
    <property type="project" value="InterPro"/>
</dbReference>
<reference evidence="1 2" key="1">
    <citation type="submission" date="2018-03" db="EMBL/GenBank/DDBJ databases">
        <title>The ancient ancestry and fast evolution of plastids.</title>
        <authorList>
            <person name="Moore K.R."/>
            <person name="Magnabosco C."/>
            <person name="Momper L."/>
            <person name="Gold D.A."/>
            <person name="Bosak T."/>
            <person name="Fournier G.P."/>
        </authorList>
    </citation>
    <scope>NUCLEOTIDE SEQUENCE [LARGE SCALE GENOMIC DNA]</scope>
    <source>
        <strain evidence="1 2">CCALA 016</strain>
    </source>
</reference>
<dbReference type="OrthoDB" id="560363at2"/>
<reference evidence="1 2" key="2">
    <citation type="submission" date="2018-03" db="EMBL/GenBank/DDBJ databases">
        <authorList>
            <person name="Keele B.F."/>
        </authorList>
    </citation>
    <scope>NUCLEOTIDE SEQUENCE [LARGE SCALE GENOMIC DNA]</scope>
    <source>
        <strain evidence="1 2">CCALA 016</strain>
    </source>
</reference>
<keyword evidence="2" id="KW-1185">Reference proteome</keyword>
<organism evidence="1 2">
    <name type="scientific">Aphanothece hegewaldii CCALA 016</name>
    <dbReference type="NCBI Taxonomy" id="2107694"/>
    <lineage>
        <taxon>Bacteria</taxon>
        <taxon>Bacillati</taxon>
        <taxon>Cyanobacteriota</taxon>
        <taxon>Cyanophyceae</taxon>
        <taxon>Oscillatoriophycideae</taxon>
        <taxon>Chroococcales</taxon>
        <taxon>Aphanothecaceae</taxon>
        <taxon>Aphanothece</taxon>
    </lineage>
</organism>
<dbReference type="PANTHER" id="PTHR35709">
    <property type="entry name" value="PROTEIN PROTON GRADIENT REGULATION 5, CHLOROPLASTIC"/>
    <property type="match status" value="1"/>
</dbReference>
<dbReference type="Proteomes" id="UP000239001">
    <property type="component" value="Unassembled WGS sequence"/>
</dbReference>
<dbReference type="PANTHER" id="PTHR35709:SF1">
    <property type="entry name" value="PROTEIN PROTON GRADIENT REGULATION 5, CHLOROPLASTIC"/>
    <property type="match status" value="1"/>
</dbReference>
<dbReference type="GO" id="GO:0009773">
    <property type="term" value="P:photosynthetic electron transport in photosystem I"/>
    <property type="evidence" value="ECO:0007669"/>
    <property type="project" value="InterPro"/>
</dbReference>
<dbReference type="EMBL" id="PXOH01000005">
    <property type="protein sequence ID" value="PSF38184.1"/>
    <property type="molecule type" value="Genomic_DNA"/>
</dbReference>
<protein>
    <submittedName>
        <fullName evidence="1">Electron transporter</fullName>
    </submittedName>
</protein>
<dbReference type="GO" id="GO:0009055">
    <property type="term" value="F:electron transfer activity"/>
    <property type="evidence" value="ECO:0007669"/>
    <property type="project" value="TreeGrafter"/>
</dbReference>